<name>V6HEF4_9LEPT</name>
<accession>V6HEF4</accession>
<dbReference type="EMBL" id="AHMM02000006">
    <property type="protein sequence ID" value="EQA38422.1"/>
    <property type="molecule type" value="Genomic_DNA"/>
</dbReference>
<reference evidence="1 2" key="1">
    <citation type="submission" date="2013-05" db="EMBL/GenBank/DDBJ databases">
        <authorList>
            <person name="Harkins D.M."/>
            <person name="Durkin A.S."/>
            <person name="Brinkac L.M."/>
            <person name="Haft D.H."/>
            <person name="Selengut J.D."/>
            <person name="Sanka R."/>
            <person name="DePew J."/>
            <person name="Purushe J."/>
            <person name="Hartskeerl R.A."/>
            <person name="Ahmed A."/>
            <person name="van der Linden H."/>
            <person name="Goris M.G.A."/>
            <person name="Vinetz J.M."/>
            <person name="Sutton G.G."/>
            <person name="Nierman W.C."/>
            <person name="Fouts D.E."/>
        </authorList>
    </citation>
    <scope>NUCLEOTIDE SEQUENCE [LARGE SCALE GENOMIC DNA]</scope>
    <source>
        <strain evidence="1 2">10</strain>
    </source>
</reference>
<dbReference type="AlphaFoldDB" id="V6HEF4"/>
<comment type="caution">
    <text evidence="1">The sequence shown here is derived from an EMBL/GenBank/DDBJ whole genome shotgun (WGS) entry which is preliminary data.</text>
</comment>
<evidence type="ECO:0000313" key="2">
    <source>
        <dbReference type="Proteomes" id="UP000018719"/>
    </source>
</evidence>
<protein>
    <submittedName>
        <fullName evidence="1">Uncharacterized protein</fullName>
    </submittedName>
</protein>
<gene>
    <name evidence="1" type="ORF">LEP1GSC047_2083</name>
</gene>
<sequence length="63" mass="7370">MQGGTLPAPHNKAAASCPRQLTFWVNRRNKRSEKISVFLIKRLLTYVLIVIQTNKKHYLQPFF</sequence>
<dbReference type="STRING" id="1049790.LEP1GSC047_2083"/>
<organism evidence="1 2">
    <name type="scientific">Leptospira inadai serovar Lyme str. 10</name>
    <dbReference type="NCBI Taxonomy" id="1049790"/>
    <lineage>
        <taxon>Bacteria</taxon>
        <taxon>Pseudomonadati</taxon>
        <taxon>Spirochaetota</taxon>
        <taxon>Spirochaetia</taxon>
        <taxon>Leptospirales</taxon>
        <taxon>Leptospiraceae</taxon>
        <taxon>Leptospira</taxon>
    </lineage>
</organism>
<dbReference type="Proteomes" id="UP000018719">
    <property type="component" value="Unassembled WGS sequence"/>
</dbReference>
<proteinExistence type="predicted"/>
<evidence type="ECO:0000313" key="1">
    <source>
        <dbReference type="EMBL" id="EQA38422.1"/>
    </source>
</evidence>